<accession>A0A7W4Z1U4</accession>
<dbReference type="Proteomes" id="UP000589626">
    <property type="component" value="Unassembled WGS sequence"/>
</dbReference>
<evidence type="ECO:0008006" key="3">
    <source>
        <dbReference type="Google" id="ProtNLM"/>
    </source>
</evidence>
<reference evidence="1 2" key="1">
    <citation type="submission" date="2020-08" db="EMBL/GenBank/DDBJ databases">
        <title>Sequencing the genomes of 1000 actinobacteria strains.</title>
        <authorList>
            <person name="Klenk H.-P."/>
        </authorList>
    </citation>
    <scope>NUCLEOTIDE SEQUENCE [LARGE SCALE GENOMIC DNA]</scope>
    <source>
        <strain evidence="1 2">DSM 105498</strain>
    </source>
</reference>
<organism evidence="1 2">
    <name type="scientific">Nocardioides soli</name>
    <dbReference type="NCBI Taxonomy" id="1036020"/>
    <lineage>
        <taxon>Bacteria</taxon>
        <taxon>Bacillati</taxon>
        <taxon>Actinomycetota</taxon>
        <taxon>Actinomycetes</taxon>
        <taxon>Propionibacteriales</taxon>
        <taxon>Nocardioidaceae</taxon>
        <taxon>Nocardioides</taxon>
    </lineage>
</organism>
<protein>
    <recommendedName>
        <fullName evidence="3">SDR family oxidoreductase</fullName>
    </recommendedName>
</protein>
<sequence>MNAQSPRVPVGRVAGPDEIVATALLLVGDLTAHVRSSRVVVGGGVPLS</sequence>
<dbReference type="EMBL" id="JACHWR010000002">
    <property type="protein sequence ID" value="MBB3043774.1"/>
    <property type="molecule type" value="Genomic_DNA"/>
</dbReference>
<dbReference type="AlphaFoldDB" id="A0A7W4Z1U4"/>
<name>A0A7W4Z1U4_9ACTN</name>
<evidence type="ECO:0000313" key="2">
    <source>
        <dbReference type="Proteomes" id="UP000589626"/>
    </source>
</evidence>
<comment type="caution">
    <text evidence="1">The sequence shown here is derived from an EMBL/GenBank/DDBJ whole genome shotgun (WGS) entry which is preliminary data.</text>
</comment>
<keyword evidence="2" id="KW-1185">Reference proteome</keyword>
<evidence type="ECO:0000313" key="1">
    <source>
        <dbReference type="EMBL" id="MBB3043774.1"/>
    </source>
</evidence>
<gene>
    <name evidence="1" type="ORF">FHU40_003592</name>
</gene>
<proteinExistence type="predicted"/>